<dbReference type="SUPFAM" id="SSF52518">
    <property type="entry name" value="Thiamin diphosphate-binding fold (THDP-binding)"/>
    <property type="match status" value="1"/>
</dbReference>
<organism evidence="5">
    <name type="scientific">Caldilineaceae bacterium SB0675_bin_29</name>
    <dbReference type="NCBI Taxonomy" id="2605266"/>
    <lineage>
        <taxon>Bacteria</taxon>
        <taxon>Bacillati</taxon>
        <taxon>Chloroflexota</taxon>
        <taxon>Caldilineae</taxon>
        <taxon>Caldilineales</taxon>
        <taxon>Caldilineaceae</taxon>
    </lineage>
</organism>
<keyword evidence="2" id="KW-0560">Oxidoreductase</keyword>
<dbReference type="Gene3D" id="3.40.50.970">
    <property type="match status" value="1"/>
</dbReference>
<proteinExistence type="predicted"/>
<evidence type="ECO:0000256" key="1">
    <source>
        <dbReference type="ARBA" id="ARBA00001964"/>
    </source>
</evidence>
<gene>
    <name evidence="5" type="ORF">F4148_14260</name>
</gene>
<dbReference type="GO" id="GO:0016624">
    <property type="term" value="F:oxidoreductase activity, acting on the aldehyde or oxo group of donors, disulfide as acceptor"/>
    <property type="evidence" value="ECO:0007669"/>
    <property type="project" value="InterPro"/>
</dbReference>
<comment type="caution">
    <text evidence="5">The sequence shown here is derived from an EMBL/GenBank/DDBJ whole genome shotgun (WGS) entry which is preliminary data.</text>
</comment>
<dbReference type="Pfam" id="PF00676">
    <property type="entry name" value="E1_dh"/>
    <property type="match status" value="1"/>
</dbReference>
<comment type="cofactor">
    <cofactor evidence="1">
        <name>thiamine diphosphate</name>
        <dbReference type="ChEBI" id="CHEBI:58937"/>
    </cofactor>
</comment>
<evidence type="ECO:0000256" key="3">
    <source>
        <dbReference type="ARBA" id="ARBA00023052"/>
    </source>
</evidence>
<evidence type="ECO:0000313" key="5">
    <source>
        <dbReference type="EMBL" id="MYH62858.1"/>
    </source>
</evidence>
<accession>A0A6B1G3H0</accession>
<dbReference type="InterPro" id="IPR001017">
    <property type="entry name" value="DH_E1"/>
</dbReference>
<dbReference type="InterPro" id="IPR029061">
    <property type="entry name" value="THDP-binding"/>
</dbReference>
<protein>
    <recommendedName>
        <fullName evidence="4">Dehydrogenase E1 component domain-containing protein</fullName>
    </recommendedName>
</protein>
<feature type="domain" description="Dehydrogenase E1 component" evidence="4">
    <location>
        <begin position="7"/>
        <end position="60"/>
    </location>
</feature>
<evidence type="ECO:0000256" key="2">
    <source>
        <dbReference type="ARBA" id="ARBA00023002"/>
    </source>
</evidence>
<sequence>MPRELLAKCEKSDPIARFQGKLLAEEIADIEELNEIRQRAAVEIEDAIEFAESSPYPDPETVEEGIYAP</sequence>
<keyword evidence="3" id="KW-0786">Thiamine pyrophosphate</keyword>
<name>A0A6B1G3H0_9CHLR</name>
<dbReference type="AlphaFoldDB" id="A0A6B1G3H0"/>
<dbReference type="EMBL" id="VYDA01000504">
    <property type="protein sequence ID" value="MYH62858.1"/>
    <property type="molecule type" value="Genomic_DNA"/>
</dbReference>
<evidence type="ECO:0000259" key="4">
    <source>
        <dbReference type="Pfam" id="PF00676"/>
    </source>
</evidence>
<reference evidence="5" key="1">
    <citation type="submission" date="2019-09" db="EMBL/GenBank/DDBJ databases">
        <title>Characterisation of the sponge microbiome using genome-centric metagenomics.</title>
        <authorList>
            <person name="Engelberts J.P."/>
            <person name="Robbins S.J."/>
            <person name="De Goeij J.M."/>
            <person name="Aranda M."/>
            <person name="Bell S.C."/>
            <person name="Webster N.S."/>
        </authorList>
    </citation>
    <scope>NUCLEOTIDE SEQUENCE</scope>
    <source>
        <strain evidence="5">SB0675_bin_29</strain>
    </source>
</reference>